<organism evidence="2 3">
    <name type="scientific">Pseudocercospora eumusae</name>
    <dbReference type="NCBI Taxonomy" id="321146"/>
    <lineage>
        <taxon>Eukaryota</taxon>
        <taxon>Fungi</taxon>
        <taxon>Dikarya</taxon>
        <taxon>Ascomycota</taxon>
        <taxon>Pezizomycotina</taxon>
        <taxon>Dothideomycetes</taxon>
        <taxon>Dothideomycetidae</taxon>
        <taxon>Mycosphaerellales</taxon>
        <taxon>Mycosphaerellaceae</taxon>
        <taxon>Pseudocercospora</taxon>
    </lineage>
</organism>
<keyword evidence="3" id="KW-1185">Reference proteome</keyword>
<name>A0A139H868_9PEZI</name>
<dbReference type="AlphaFoldDB" id="A0A139H868"/>
<protein>
    <submittedName>
        <fullName evidence="2">Uncharacterized protein</fullName>
    </submittedName>
</protein>
<dbReference type="OrthoDB" id="42657at2759"/>
<evidence type="ECO:0000256" key="1">
    <source>
        <dbReference type="SAM" id="MobiDB-lite"/>
    </source>
</evidence>
<accession>A0A139H868</accession>
<reference evidence="2 3" key="1">
    <citation type="submission" date="2015-07" db="EMBL/GenBank/DDBJ databases">
        <title>Comparative genomics of the Sigatoka disease complex on banana suggests a link between parallel evolutionary changes in Pseudocercospora fijiensis and Pseudocercospora eumusae and increased virulence on the banana host.</title>
        <authorList>
            <person name="Chang T.-C."/>
            <person name="Salvucci A."/>
            <person name="Crous P.W."/>
            <person name="Stergiopoulos I."/>
        </authorList>
    </citation>
    <scope>NUCLEOTIDE SEQUENCE [LARGE SCALE GENOMIC DNA]</scope>
    <source>
        <strain evidence="2 3">CBS 114824</strain>
    </source>
</reference>
<comment type="caution">
    <text evidence="2">The sequence shown here is derived from an EMBL/GenBank/DDBJ whole genome shotgun (WGS) entry which is preliminary data.</text>
</comment>
<proteinExistence type="predicted"/>
<dbReference type="EMBL" id="LFZN01000109">
    <property type="protein sequence ID" value="KXS98660.1"/>
    <property type="molecule type" value="Genomic_DNA"/>
</dbReference>
<dbReference type="STRING" id="321146.A0A139H868"/>
<dbReference type="Proteomes" id="UP000070133">
    <property type="component" value="Unassembled WGS sequence"/>
</dbReference>
<evidence type="ECO:0000313" key="2">
    <source>
        <dbReference type="EMBL" id="KXS98660.1"/>
    </source>
</evidence>
<feature type="region of interest" description="Disordered" evidence="1">
    <location>
        <begin position="112"/>
        <end position="131"/>
    </location>
</feature>
<gene>
    <name evidence="2" type="ORF">AC578_10079</name>
</gene>
<sequence>MLRYARFRTIRTSLETQNLVKLLPIAKEVWRNSLITTLLLVHAFSQNVSNVAPTRRTHIRQHEKQHILSSPHWATYSRPLAIRHGVLGRYGFFKPANDPGLGLNTASAEDPLKGPIEKETNGSWVEDDRPVAPDQFDPKWETTTEEIWAYCSYYIGNNGLTLFNFAPLAA</sequence>
<evidence type="ECO:0000313" key="3">
    <source>
        <dbReference type="Proteomes" id="UP000070133"/>
    </source>
</evidence>